<keyword evidence="2" id="KW-1185">Reference proteome</keyword>
<gene>
    <name evidence="1" type="ORF">QNA08_11850</name>
</gene>
<dbReference type="RefSeq" id="WP_283740917.1">
    <property type="nucleotide sequence ID" value="NZ_JASJEV010000006.1"/>
</dbReference>
<dbReference type="Proteomes" id="UP001321492">
    <property type="component" value="Unassembled WGS sequence"/>
</dbReference>
<name>A0ABT7AHT7_9HYPH</name>
<evidence type="ECO:0008006" key="3">
    <source>
        <dbReference type="Google" id="ProtNLM"/>
    </source>
</evidence>
<comment type="caution">
    <text evidence="1">The sequence shown here is derived from an EMBL/GenBank/DDBJ whole genome shotgun (WGS) entry which is preliminary data.</text>
</comment>
<dbReference type="EMBL" id="JASJEV010000006">
    <property type="protein sequence ID" value="MDJ1158929.1"/>
    <property type="molecule type" value="Genomic_DNA"/>
</dbReference>
<organism evidence="1 2">
    <name type="scientific">Chelatococcus albus</name>
    <dbReference type="NCBI Taxonomy" id="3047466"/>
    <lineage>
        <taxon>Bacteria</taxon>
        <taxon>Pseudomonadati</taxon>
        <taxon>Pseudomonadota</taxon>
        <taxon>Alphaproteobacteria</taxon>
        <taxon>Hyphomicrobiales</taxon>
        <taxon>Chelatococcaceae</taxon>
        <taxon>Chelatococcus</taxon>
    </lineage>
</organism>
<evidence type="ECO:0000313" key="1">
    <source>
        <dbReference type="EMBL" id="MDJ1158929.1"/>
    </source>
</evidence>
<reference evidence="1 2" key="1">
    <citation type="submission" date="2023-05" db="EMBL/GenBank/DDBJ databases">
        <title>Chelatococcus sp. nov., a moderately thermophilic bacterium isolated from hot spring microbial mat.</title>
        <authorList>
            <person name="Hu C.-J."/>
            <person name="Li W.-J."/>
        </authorList>
    </citation>
    <scope>NUCLEOTIDE SEQUENCE [LARGE SCALE GENOMIC DNA]</scope>
    <source>
        <strain evidence="1 2">SYSU G07232</strain>
    </source>
</reference>
<sequence length="105" mass="11082">MPSATSRAAFGGRPPGARAAGAHAVLLLGMILSDGAGSGAAAQEGGAEAEPGSKSAIVRFTEVQDRVRPTRRLFRQSRTIMFSLNADGRVTDTDWRRSSKNQWGP</sequence>
<proteinExistence type="predicted"/>
<evidence type="ECO:0000313" key="2">
    <source>
        <dbReference type="Proteomes" id="UP001321492"/>
    </source>
</evidence>
<accession>A0ABT7AHT7</accession>
<protein>
    <recommendedName>
        <fullName evidence="3">TonB C-terminal domain-containing protein</fullName>
    </recommendedName>
</protein>